<evidence type="ECO:0000256" key="4">
    <source>
        <dbReference type="ARBA" id="ARBA00022679"/>
    </source>
</evidence>
<keyword evidence="3" id="KW-0997">Cell inner membrane</keyword>
<dbReference type="GO" id="GO:0005886">
    <property type="term" value="C:plasma membrane"/>
    <property type="evidence" value="ECO:0007669"/>
    <property type="project" value="UniProtKB-SubCell"/>
</dbReference>
<sequence>MWVGPTTEFEIKEEGLHHLLELRDRKQGAILLGAHLGSFAVLRAMSQEKDLPVNVVMYRGNAPRFNKVLKEIAPISESRIIEYDPSEATSILAVRQCIERGEFVSFLADRTPPVDTGKHGGIMTPFLGKEAAFPQGPWVIASLLGCPVLWTCGLRTGKGRYRVMAGPLADHVLLPRGGREESLKKYVSGYTTVLEELCLERPFQWFNMYDFWYEETN</sequence>
<dbReference type="CDD" id="cd07984">
    <property type="entry name" value="LPLAT_LABLAT-like"/>
    <property type="match status" value="1"/>
</dbReference>
<evidence type="ECO:0000256" key="5">
    <source>
        <dbReference type="ARBA" id="ARBA00023136"/>
    </source>
</evidence>
<proteinExistence type="predicted"/>
<dbReference type="InterPro" id="IPR004960">
    <property type="entry name" value="LipA_acyltrans"/>
</dbReference>
<name>A0A8J6YAG4_9BACT</name>
<dbReference type="Proteomes" id="UP000648239">
    <property type="component" value="Unassembled WGS sequence"/>
</dbReference>
<evidence type="ECO:0000256" key="1">
    <source>
        <dbReference type="ARBA" id="ARBA00004533"/>
    </source>
</evidence>
<comment type="caution">
    <text evidence="7">The sequence shown here is derived from an EMBL/GenBank/DDBJ whole genome shotgun (WGS) entry which is preliminary data.</text>
</comment>
<accession>A0A8J6YAG4</accession>
<evidence type="ECO:0000256" key="3">
    <source>
        <dbReference type="ARBA" id="ARBA00022519"/>
    </source>
</evidence>
<evidence type="ECO:0008006" key="9">
    <source>
        <dbReference type="Google" id="ProtNLM"/>
    </source>
</evidence>
<dbReference type="GO" id="GO:0009247">
    <property type="term" value="P:glycolipid biosynthetic process"/>
    <property type="evidence" value="ECO:0007669"/>
    <property type="project" value="UniProtKB-ARBA"/>
</dbReference>
<keyword evidence="2" id="KW-1003">Cell membrane</keyword>
<reference evidence="7 8" key="1">
    <citation type="submission" date="2020-08" db="EMBL/GenBank/DDBJ databases">
        <title>Acidobacteriota in marine sediments use diverse sulfur dissimilation pathways.</title>
        <authorList>
            <person name="Wasmund K."/>
        </authorList>
    </citation>
    <scope>NUCLEOTIDE SEQUENCE [LARGE SCALE GENOMIC DNA]</scope>
    <source>
        <strain evidence="7">MAG AM4</strain>
    </source>
</reference>
<evidence type="ECO:0000256" key="2">
    <source>
        <dbReference type="ARBA" id="ARBA00022475"/>
    </source>
</evidence>
<organism evidence="7 8">
    <name type="scientific">Candidatus Polarisedimenticola svalbardensis</name>
    <dbReference type="NCBI Taxonomy" id="2886004"/>
    <lineage>
        <taxon>Bacteria</taxon>
        <taxon>Pseudomonadati</taxon>
        <taxon>Acidobacteriota</taxon>
        <taxon>Candidatus Polarisedimenticolia</taxon>
        <taxon>Candidatus Polarisedimenticolales</taxon>
        <taxon>Candidatus Polarisedimenticolaceae</taxon>
        <taxon>Candidatus Polarisedimenticola</taxon>
    </lineage>
</organism>
<keyword evidence="6" id="KW-0012">Acyltransferase</keyword>
<protein>
    <recommendedName>
        <fullName evidence="9">Lipid A biosynthesis acyltransferase</fullName>
    </recommendedName>
</protein>
<dbReference type="PANTHER" id="PTHR30606">
    <property type="entry name" value="LIPID A BIOSYNTHESIS LAUROYL ACYLTRANSFERASE"/>
    <property type="match status" value="1"/>
</dbReference>
<dbReference type="EMBL" id="JACXWD010000168">
    <property type="protein sequence ID" value="MBD3869701.1"/>
    <property type="molecule type" value="Genomic_DNA"/>
</dbReference>
<dbReference type="PANTHER" id="PTHR30606:SF9">
    <property type="entry name" value="LIPID A BIOSYNTHESIS LAUROYLTRANSFERASE"/>
    <property type="match status" value="1"/>
</dbReference>
<evidence type="ECO:0000313" key="7">
    <source>
        <dbReference type="EMBL" id="MBD3869701.1"/>
    </source>
</evidence>
<keyword evidence="5" id="KW-0472">Membrane</keyword>
<gene>
    <name evidence="7" type="ORF">IFK94_16400</name>
</gene>
<evidence type="ECO:0000256" key="6">
    <source>
        <dbReference type="ARBA" id="ARBA00023315"/>
    </source>
</evidence>
<comment type="subcellular location">
    <subcellularLocation>
        <location evidence="1">Cell inner membrane</location>
    </subcellularLocation>
</comment>
<keyword evidence="4" id="KW-0808">Transferase</keyword>
<dbReference type="AlphaFoldDB" id="A0A8J6YAG4"/>
<evidence type="ECO:0000313" key="8">
    <source>
        <dbReference type="Proteomes" id="UP000648239"/>
    </source>
</evidence>
<dbReference type="GO" id="GO:0016746">
    <property type="term" value="F:acyltransferase activity"/>
    <property type="evidence" value="ECO:0007669"/>
    <property type="project" value="UniProtKB-KW"/>
</dbReference>
<dbReference type="Pfam" id="PF03279">
    <property type="entry name" value="Lip_A_acyltrans"/>
    <property type="match status" value="1"/>
</dbReference>